<feature type="transmembrane region" description="Helical" evidence="1">
    <location>
        <begin position="64"/>
        <end position="87"/>
    </location>
</feature>
<comment type="caution">
    <text evidence="2">The sequence shown here is derived from an EMBL/GenBank/DDBJ whole genome shotgun (WGS) entry which is preliminary data.</text>
</comment>
<proteinExistence type="predicted"/>
<keyword evidence="1" id="KW-1133">Transmembrane helix</keyword>
<protein>
    <submittedName>
        <fullName evidence="2">Uncharacterized protein</fullName>
    </submittedName>
</protein>
<feature type="transmembrane region" description="Helical" evidence="1">
    <location>
        <begin position="12"/>
        <end position="32"/>
    </location>
</feature>
<sequence length="167" mass="17592">MAGNWRISSFNGVLLAAYFIPVWTITAFNIIVSPIHGLYQRPNISLALFVSDHLQLSGLSTVRVAWLLALGRMTVVAFLAAFLVFVSRASLRRSGGCDEALGIALALGSVMSFAGVVMASQVGETAALRLHAAELLMMLGTAIVMLVERPAPPQAGVAPAGLSLQQS</sequence>
<keyword evidence="1" id="KW-0472">Membrane</keyword>
<gene>
    <name evidence="2" type="ORF">CQ14_25785</name>
</gene>
<organism evidence="2 3">
    <name type="scientific">Bradyrhizobium lablabi</name>
    <dbReference type="NCBI Taxonomy" id="722472"/>
    <lineage>
        <taxon>Bacteria</taxon>
        <taxon>Pseudomonadati</taxon>
        <taxon>Pseudomonadota</taxon>
        <taxon>Alphaproteobacteria</taxon>
        <taxon>Hyphomicrobiales</taxon>
        <taxon>Nitrobacteraceae</taxon>
        <taxon>Bradyrhizobium</taxon>
    </lineage>
</organism>
<keyword evidence="1" id="KW-0812">Transmembrane</keyword>
<name>A0A0R3MZV9_9BRAD</name>
<reference evidence="2 3" key="1">
    <citation type="submission" date="2014-03" db="EMBL/GenBank/DDBJ databases">
        <title>Bradyrhizobium valentinum sp. nov., isolated from effective nodules of Lupinus mariae-josephae, a lupine endemic of basic-lime soils in Eastern Spain.</title>
        <authorList>
            <person name="Duran D."/>
            <person name="Rey L."/>
            <person name="Navarro A."/>
            <person name="Busquets A."/>
            <person name="Imperial J."/>
            <person name="Ruiz-Argueso T."/>
        </authorList>
    </citation>
    <scope>NUCLEOTIDE SEQUENCE [LARGE SCALE GENOMIC DNA]</scope>
    <source>
        <strain evidence="2 3">CCBAU 23086</strain>
    </source>
</reference>
<dbReference type="OrthoDB" id="8138470at2"/>
<dbReference type="EMBL" id="LLYB01000058">
    <property type="protein sequence ID" value="KRR25086.1"/>
    <property type="molecule type" value="Genomic_DNA"/>
</dbReference>
<evidence type="ECO:0000313" key="2">
    <source>
        <dbReference type="EMBL" id="KRR25086.1"/>
    </source>
</evidence>
<evidence type="ECO:0000256" key="1">
    <source>
        <dbReference type="SAM" id="Phobius"/>
    </source>
</evidence>
<feature type="transmembrane region" description="Helical" evidence="1">
    <location>
        <begin position="99"/>
        <end position="120"/>
    </location>
</feature>
<evidence type="ECO:0000313" key="3">
    <source>
        <dbReference type="Proteomes" id="UP000051660"/>
    </source>
</evidence>
<dbReference type="Proteomes" id="UP000051660">
    <property type="component" value="Unassembled WGS sequence"/>
</dbReference>
<dbReference type="RefSeq" id="WP_057858186.1">
    <property type="nucleotide sequence ID" value="NZ_LLYB01000058.1"/>
</dbReference>
<dbReference type="AlphaFoldDB" id="A0A0R3MZV9"/>
<accession>A0A0R3MZV9</accession>